<protein>
    <submittedName>
        <fullName evidence="1">Uncharacterized protein</fullName>
    </submittedName>
</protein>
<comment type="caution">
    <text evidence="1">The sequence shown here is derived from an EMBL/GenBank/DDBJ whole genome shotgun (WGS) entry which is preliminary data.</text>
</comment>
<keyword evidence="2" id="KW-1185">Reference proteome</keyword>
<gene>
    <name evidence="1" type="ORF">L2E82_37807</name>
</gene>
<accession>A0ACB9AED7</accession>
<organism evidence="1 2">
    <name type="scientific">Cichorium intybus</name>
    <name type="common">Chicory</name>
    <dbReference type="NCBI Taxonomy" id="13427"/>
    <lineage>
        <taxon>Eukaryota</taxon>
        <taxon>Viridiplantae</taxon>
        <taxon>Streptophyta</taxon>
        <taxon>Embryophyta</taxon>
        <taxon>Tracheophyta</taxon>
        <taxon>Spermatophyta</taxon>
        <taxon>Magnoliopsida</taxon>
        <taxon>eudicotyledons</taxon>
        <taxon>Gunneridae</taxon>
        <taxon>Pentapetalae</taxon>
        <taxon>asterids</taxon>
        <taxon>campanulids</taxon>
        <taxon>Asterales</taxon>
        <taxon>Asteraceae</taxon>
        <taxon>Cichorioideae</taxon>
        <taxon>Cichorieae</taxon>
        <taxon>Cichoriinae</taxon>
        <taxon>Cichorium</taxon>
    </lineage>
</organism>
<sequence>MAPIMIEENEDDSLDDSDFILGKQYKILSRKLDALLQSNTGFDPTKKPEASVEDEIAEAQKALTGKMEELVKASEKRILDQQIEIQRILERKLNTAIEQVEERHRLLKEQNDKKIDELVKNMELLYSKLKKDLYDLRDETDSFNSQYQTSFAKHLSDAHKRVEELNAEQSTSTVAVFANELRNTNQPILTDVVTKLKNTLQPLINLAKTTTEPQTTYQSTILGRPPFIPPILSKAGPTFETTTTTTTEAGGSSSQSVVKEIRIAPYMEQVNQEREEEYKKILIINNIALENQTWTEELITAIDFNDFHVNNRLPLKSLETKTGFNQQLDLPYNPKTFAFLQFERQVPKKNLPLKGRNG</sequence>
<reference evidence="1 2" key="2">
    <citation type="journal article" date="2022" name="Mol. Ecol. Resour.">
        <title>The genomes of chicory, endive, great burdock and yacon provide insights into Asteraceae paleo-polyploidization history and plant inulin production.</title>
        <authorList>
            <person name="Fan W."/>
            <person name="Wang S."/>
            <person name="Wang H."/>
            <person name="Wang A."/>
            <person name="Jiang F."/>
            <person name="Liu H."/>
            <person name="Zhao H."/>
            <person name="Xu D."/>
            <person name="Zhang Y."/>
        </authorList>
    </citation>
    <scope>NUCLEOTIDE SEQUENCE [LARGE SCALE GENOMIC DNA]</scope>
    <source>
        <strain evidence="2">cv. Punajuju</strain>
        <tissue evidence="1">Leaves</tissue>
    </source>
</reference>
<proteinExistence type="predicted"/>
<dbReference type="Proteomes" id="UP001055811">
    <property type="component" value="Linkage Group LG07"/>
</dbReference>
<evidence type="ECO:0000313" key="1">
    <source>
        <dbReference type="EMBL" id="KAI3708562.1"/>
    </source>
</evidence>
<evidence type="ECO:0000313" key="2">
    <source>
        <dbReference type="Proteomes" id="UP001055811"/>
    </source>
</evidence>
<dbReference type="EMBL" id="CM042015">
    <property type="protein sequence ID" value="KAI3708562.1"/>
    <property type="molecule type" value="Genomic_DNA"/>
</dbReference>
<name>A0ACB9AED7_CICIN</name>
<reference evidence="2" key="1">
    <citation type="journal article" date="2022" name="Mol. Ecol. Resour.">
        <title>The genomes of chicory, endive, great burdock and yacon provide insights into Asteraceae palaeo-polyploidization history and plant inulin production.</title>
        <authorList>
            <person name="Fan W."/>
            <person name="Wang S."/>
            <person name="Wang H."/>
            <person name="Wang A."/>
            <person name="Jiang F."/>
            <person name="Liu H."/>
            <person name="Zhao H."/>
            <person name="Xu D."/>
            <person name="Zhang Y."/>
        </authorList>
    </citation>
    <scope>NUCLEOTIDE SEQUENCE [LARGE SCALE GENOMIC DNA]</scope>
    <source>
        <strain evidence="2">cv. Punajuju</strain>
    </source>
</reference>